<organism evidence="2 3">
    <name type="scientific">Faecalicatena orotica</name>
    <dbReference type="NCBI Taxonomy" id="1544"/>
    <lineage>
        <taxon>Bacteria</taxon>
        <taxon>Bacillati</taxon>
        <taxon>Bacillota</taxon>
        <taxon>Clostridia</taxon>
        <taxon>Lachnospirales</taxon>
        <taxon>Lachnospiraceae</taxon>
        <taxon>Faecalicatena</taxon>
    </lineage>
</organism>
<proteinExistence type="predicted"/>
<dbReference type="InterPro" id="IPR000182">
    <property type="entry name" value="GNAT_dom"/>
</dbReference>
<dbReference type="RefSeq" id="WP_109729314.1">
    <property type="nucleotide sequence ID" value="NZ_BAAACK010000007.1"/>
</dbReference>
<gene>
    <name evidence="2" type="ORF">A8806_101221</name>
</gene>
<accession>A0A2Y9BAH2</accession>
<dbReference type="InterPro" id="IPR016181">
    <property type="entry name" value="Acyl_CoA_acyltransferase"/>
</dbReference>
<dbReference type="EMBL" id="QGDL01000001">
    <property type="protein sequence ID" value="PWJ31934.1"/>
    <property type="molecule type" value="Genomic_DNA"/>
</dbReference>
<dbReference type="OrthoDB" id="95438at2"/>
<dbReference type="PROSITE" id="PS51186">
    <property type="entry name" value="GNAT"/>
    <property type="match status" value="1"/>
</dbReference>
<evidence type="ECO:0000313" key="2">
    <source>
        <dbReference type="EMBL" id="PWJ31934.1"/>
    </source>
</evidence>
<comment type="caution">
    <text evidence="2">The sequence shown here is derived from an EMBL/GenBank/DDBJ whole genome shotgun (WGS) entry which is preliminary data.</text>
</comment>
<dbReference type="Proteomes" id="UP000245845">
    <property type="component" value="Unassembled WGS sequence"/>
</dbReference>
<dbReference type="GO" id="GO:0016747">
    <property type="term" value="F:acyltransferase activity, transferring groups other than amino-acyl groups"/>
    <property type="evidence" value="ECO:0007669"/>
    <property type="project" value="InterPro"/>
</dbReference>
<dbReference type="SUPFAM" id="SSF55729">
    <property type="entry name" value="Acyl-CoA N-acyltransferases (Nat)"/>
    <property type="match status" value="1"/>
</dbReference>
<evidence type="ECO:0000259" key="1">
    <source>
        <dbReference type="PROSITE" id="PS51186"/>
    </source>
</evidence>
<dbReference type="InterPro" id="IPR050276">
    <property type="entry name" value="MshD_Acetyltransferase"/>
</dbReference>
<keyword evidence="2" id="KW-0808">Transferase</keyword>
<dbReference type="AlphaFoldDB" id="A0A2Y9BAH2"/>
<name>A0A2Y9BAH2_9FIRM</name>
<keyword evidence="3" id="KW-1185">Reference proteome</keyword>
<dbReference type="Pfam" id="PF00583">
    <property type="entry name" value="Acetyltransf_1"/>
    <property type="match status" value="1"/>
</dbReference>
<dbReference type="CDD" id="cd04301">
    <property type="entry name" value="NAT_SF"/>
    <property type="match status" value="1"/>
</dbReference>
<sequence length="148" mass="17274">MIRKMKLEDRDVYLKMAHDFYHSPAVLYPVPDSYIERTFEECMNGGTYALGYILESEGQTAGYGLVAKTFSQEAGGYVYWLEELYILEEFRSKGLGSEFFAYVEEHKEEGVTRFRLEVEDDNVRAAALYERLGYKPLAYNQMVKEFHD</sequence>
<dbReference type="Gene3D" id="3.40.630.30">
    <property type="match status" value="1"/>
</dbReference>
<protein>
    <submittedName>
        <fullName evidence="2">Acetyltransferase (GNAT) family protein</fullName>
    </submittedName>
</protein>
<feature type="domain" description="N-acetyltransferase" evidence="1">
    <location>
        <begin position="1"/>
        <end position="148"/>
    </location>
</feature>
<dbReference type="PANTHER" id="PTHR43617:SF20">
    <property type="entry name" value="N-ALPHA-ACETYLTRANSFERASE RIMI"/>
    <property type="match status" value="1"/>
</dbReference>
<dbReference type="PANTHER" id="PTHR43617">
    <property type="entry name" value="L-AMINO ACID N-ACETYLTRANSFERASE"/>
    <property type="match status" value="1"/>
</dbReference>
<evidence type="ECO:0000313" key="3">
    <source>
        <dbReference type="Proteomes" id="UP000245845"/>
    </source>
</evidence>
<reference evidence="2 3" key="1">
    <citation type="submission" date="2018-05" db="EMBL/GenBank/DDBJ databases">
        <title>The Hungate 1000. A catalogue of reference genomes from the rumen microbiome.</title>
        <authorList>
            <person name="Kelly W."/>
        </authorList>
    </citation>
    <scope>NUCLEOTIDE SEQUENCE [LARGE SCALE GENOMIC DNA]</scope>
    <source>
        <strain evidence="2 3">NLAE-zl-C242</strain>
    </source>
</reference>